<dbReference type="EMBL" id="CAJOBR010022913">
    <property type="protein sequence ID" value="CAF4950906.1"/>
    <property type="molecule type" value="Genomic_DNA"/>
</dbReference>
<dbReference type="Pfam" id="PF01593">
    <property type="entry name" value="Amino_oxidase"/>
    <property type="match status" value="1"/>
</dbReference>
<accession>A0A821Y0M2</accession>
<dbReference type="GO" id="GO:0016491">
    <property type="term" value="F:oxidoreductase activity"/>
    <property type="evidence" value="ECO:0007669"/>
    <property type="project" value="InterPro"/>
</dbReference>
<dbReference type="InterPro" id="IPR002937">
    <property type="entry name" value="Amino_oxidase"/>
</dbReference>
<dbReference type="InterPro" id="IPR036188">
    <property type="entry name" value="FAD/NAD-bd_sf"/>
</dbReference>
<sequence length="322" mass="36835">MKKLFSPKYNATLKHRDVSVWDMIRPEYEKIPEGQLKQLVDAMLVDKEEHEAADLNRISAWQHFFSDSPVDDEEENGEDMALQRGYGSLIQRIVERFALPIQLNTEVSYIVTSASNRAQILTKNGEIIQAKYILVTVPLGCLKQKTISFEPPLPQWKQNAIDVMGFGDTDKIILQFDKTFWNSKLTTFYIAGASYPFAVSAPKKRILVFMIGGTRARRMEASRDEDTIATILNDLKRAFPNQNFKLERYRISRWTLDPYARGSYSYDAFNTTLETFETLARECCHNQLFWAGEHTSSGGSVHTAFATGQRAAKTILQRLKIN</sequence>
<dbReference type="Gene3D" id="3.90.660.10">
    <property type="match status" value="1"/>
</dbReference>
<dbReference type="SUPFAM" id="SSF54373">
    <property type="entry name" value="FAD-linked reductases, C-terminal domain"/>
    <property type="match status" value="1"/>
</dbReference>
<evidence type="ECO:0000259" key="1">
    <source>
        <dbReference type="Pfam" id="PF01593"/>
    </source>
</evidence>
<dbReference type="PANTHER" id="PTHR10742">
    <property type="entry name" value="FLAVIN MONOAMINE OXIDASE"/>
    <property type="match status" value="1"/>
</dbReference>
<dbReference type="SUPFAM" id="SSF51905">
    <property type="entry name" value="FAD/NAD(P)-binding domain"/>
    <property type="match status" value="1"/>
</dbReference>
<dbReference type="PANTHER" id="PTHR10742:SF410">
    <property type="entry name" value="LYSINE-SPECIFIC HISTONE DEMETHYLASE 2"/>
    <property type="match status" value="1"/>
</dbReference>
<dbReference type="Proteomes" id="UP000663848">
    <property type="component" value="Unassembled WGS sequence"/>
</dbReference>
<evidence type="ECO:0000313" key="3">
    <source>
        <dbReference type="Proteomes" id="UP000663848"/>
    </source>
</evidence>
<comment type="caution">
    <text evidence="2">The sequence shown here is derived from an EMBL/GenBank/DDBJ whole genome shotgun (WGS) entry which is preliminary data.</text>
</comment>
<protein>
    <recommendedName>
        <fullName evidence="1">Amine oxidase domain-containing protein</fullName>
    </recommendedName>
</protein>
<evidence type="ECO:0000313" key="2">
    <source>
        <dbReference type="EMBL" id="CAF4950906.1"/>
    </source>
</evidence>
<dbReference type="AlphaFoldDB" id="A0A821Y0M2"/>
<name>A0A821Y0M2_9BILA</name>
<dbReference type="InterPro" id="IPR050281">
    <property type="entry name" value="Flavin_monoamine_oxidase"/>
</dbReference>
<organism evidence="2 3">
    <name type="scientific">Rotaria socialis</name>
    <dbReference type="NCBI Taxonomy" id="392032"/>
    <lineage>
        <taxon>Eukaryota</taxon>
        <taxon>Metazoa</taxon>
        <taxon>Spiralia</taxon>
        <taxon>Gnathifera</taxon>
        <taxon>Rotifera</taxon>
        <taxon>Eurotatoria</taxon>
        <taxon>Bdelloidea</taxon>
        <taxon>Philodinida</taxon>
        <taxon>Philodinidae</taxon>
        <taxon>Rotaria</taxon>
    </lineage>
</organism>
<feature type="domain" description="Amine oxidase" evidence="1">
    <location>
        <begin position="71"/>
        <end position="316"/>
    </location>
</feature>
<reference evidence="2" key="1">
    <citation type="submission" date="2021-02" db="EMBL/GenBank/DDBJ databases">
        <authorList>
            <person name="Nowell W R."/>
        </authorList>
    </citation>
    <scope>NUCLEOTIDE SEQUENCE</scope>
</reference>
<proteinExistence type="predicted"/>
<gene>
    <name evidence="2" type="ORF">QYT958_LOCUS33472</name>
</gene>
<dbReference type="Gene3D" id="3.50.50.60">
    <property type="entry name" value="FAD/NAD(P)-binding domain"/>
    <property type="match status" value="1"/>
</dbReference>